<accession>A0A915J3U4</accession>
<reference evidence="2" key="1">
    <citation type="submission" date="2022-11" db="UniProtKB">
        <authorList>
            <consortium name="WormBaseParasite"/>
        </authorList>
    </citation>
    <scope>IDENTIFICATION</scope>
</reference>
<dbReference type="WBParaSite" id="nRc.2.0.1.t20503-RA">
    <property type="protein sequence ID" value="nRc.2.0.1.t20503-RA"/>
    <property type="gene ID" value="nRc.2.0.1.g20503"/>
</dbReference>
<protein>
    <submittedName>
        <fullName evidence="2">Uncharacterized protein</fullName>
    </submittedName>
</protein>
<organism evidence="1 2">
    <name type="scientific">Romanomermis culicivorax</name>
    <name type="common">Nematode worm</name>
    <dbReference type="NCBI Taxonomy" id="13658"/>
    <lineage>
        <taxon>Eukaryota</taxon>
        <taxon>Metazoa</taxon>
        <taxon>Ecdysozoa</taxon>
        <taxon>Nematoda</taxon>
        <taxon>Enoplea</taxon>
        <taxon>Dorylaimia</taxon>
        <taxon>Mermithida</taxon>
        <taxon>Mermithoidea</taxon>
        <taxon>Mermithidae</taxon>
        <taxon>Romanomermis</taxon>
    </lineage>
</organism>
<sequence>MNFPVPHAVKKNYLVPHLKNASRSRQTPLASQTTRPMSIMITRNHGMKCPAHLTAKKITASKQLSTICTH</sequence>
<keyword evidence="1" id="KW-1185">Reference proteome</keyword>
<dbReference type="Proteomes" id="UP000887565">
    <property type="component" value="Unplaced"/>
</dbReference>
<proteinExistence type="predicted"/>
<dbReference type="AlphaFoldDB" id="A0A915J3U4"/>
<name>A0A915J3U4_ROMCU</name>
<evidence type="ECO:0000313" key="1">
    <source>
        <dbReference type="Proteomes" id="UP000887565"/>
    </source>
</evidence>
<evidence type="ECO:0000313" key="2">
    <source>
        <dbReference type="WBParaSite" id="nRc.2.0.1.t20503-RA"/>
    </source>
</evidence>